<protein>
    <submittedName>
        <fullName evidence="2">Cytochrome c oxidase polypeptide I</fullName>
        <ecNumber evidence="2">1.9.3.1</ecNumber>
    </submittedName>
</protein>
<feature type="non-terminal residue" evidence="2">
    <location>
        <position position="68"/>
    </location>
</feature>
<organism evidence="2">
    <name type="scientific">uncultured Blastococcus sp</name>
    <dbReference type="NCBI Taxonomy" id="217144"/>
    <lineage>
        <taxon>Bacteria</taxon>
        <taxon>Bacillati</taxon>
        <taxon>Actinomycetota</taxon>
        <taxon>Actinomycetes</taxon>
        <taxon>Geodermatophilales</taxon>
        <taxon>Geodermatophilaceae</taxon>
        <taxon>Blastococcus</taxon>
        <taxon>environmental samples</taxon>
    </lineage>
</organism>
<dbReference type="GO" id="GO:0016491">
    <property type="term" value="F:oxidoreductase activity"/>
    <property type="evidence" value="ECO:0007669"/>
    <property type="project" value="UniProtKB-KW"/>
</dbReference>
<feature type="compositionally biased region" description="Low complexity" evidence="1">
    <location>
        <begin position="57"/>
        <end position="68"/>
    </location>
</feature>
<dbReference type="AlphaFoldDB" id="A0A6J4IGA6"/>
<feature type="region of interest" description="Disordered" evidence="1">
    <location>
        <begin position="1"/>
        <end position="40"/>
    </location>
</feature>
<feature type="compositionally biased region" description="Basic and acidic residues" evidence="1">
    <location>
        <begin position="28"/>
        <end position="40"/>
    </location>
</feature>
<dbReference type="EC" id="1.9.3.1" evidence="2"/>
<name>A0A6J4IGA6_9ACTN</name>
<evidence type="ECO:0000256" key="1">
    <source>
        <dbReference type="SAM" id="MobiDB-lite"/>
    </source>
</evidence>
<reference evidence="2" key="1">
    <citation type="submission" date="2020-02" db="EMBL/GenBank/DDBJ databases">
        <authorList>
            <person name="Meier V. D."/>
        </authorList>
    </citation>
    <scope>NUCLEOTIDE SEQUENCE</scope>
    <source>
        <strain evidence="2">AVDCRST_MAG52</strain>
    </source>
</reference>
<feature type="region of interest" description="Disordered" evidence="1">
    <location>
        <begin position="49"/>
        <end position="68"/>
    </location>
</feature>
<keyword evidence="2" id="KW-0560">Oxidoreductase</keyword>
<sequence>DDCPGAHRESAEPGPRGGEGFAAVQPAADDRPQDHRPDVHGRLVRVLHRGRVDGPADARGAGPPGAAV</sequence>
<accession>A0A6J4IGA6</accession>
<proteinExistence type="predicted"/>
<evidence type="ECO:0000313" key="2">
    <source>
        <dbReference type="EMBL" id="CAA9251618.1"/>
    </source>
</evidence>
<gene>
    <name evidence="2" type="ORF">AVDCRST_MAG52-2117</name>
</gene>
<feature type="non-terminal residue" evidence="2">
    <location>
        <position position="1"/>
    </location>
</feature>
<dbReference type="EMBL" id="CADCTN010000153">
    <property type="protein sequence ID" value="CAA9251618.1"/>
    <property type="molecule type" value="Genomic_DNA"/>
</dbReference>
<feature type="compositionally biased region" description="Basic and acidic residues" evidence="1">
    <location>
        <begin position="1"/>
        <end position="11"/>
    </location>
</feature>